<protein>
    <recommendedName>
        <fullName evidence="10">L-threonylcarbamoyladenylate synthase</fullName>
        <ecNumber evidence="3">2.7.7.87</ecNumber>
    </recommendedName>
    <alternativeName>
        <fullName evidence="10">L-threonylcarbamoyladenylate synthase</fullName>
    </alternativeName>
</protein>
<dbReference type="InterPro" id="IPR006070">
    <property type="entry name" value="Sua5-like_dom"/>
</dbReference>
<feature type="compositionally biased region" description="Low complexity" evidence="12">
    <location>
        <begin position="242"/>
        <end position="261"/>
    </location>
</feature>
<evidence type="ECO:0000256" key="5">
    <source>
        <dbReference type="ARBA" id="ARBA00022679"/>
    </source>
</evidence>
<keyword evidence="8" id="KW-0547">Nucleotide-binding</keyword>
<name>A0A553JYC2_9ACTN</name>
<evidence type="ECO:0000256" key="11">
    <source>
        <dbReference type="ARBA" id="ARBA00048366"/>
    </source>
</evidence>
<sequence>MGIVTETPAAPAVHDLDEDPGAGIDAAAAAIAEGRCIVVPTDTVYGIAADAFSGDAVRGLLAAKQRGEDMPPPVLIAERSMLRALTADIPRDAMALARNFWPGALTLILKAQKTLNLELGETGGTVAVRVPDHDELRRLLRRTGPLAVSSANISGKPAANTVTEAQEMLGDAVALYLDGGESAGQVASTIVDFTKSTRGKVLRNGAIPFEELKLTAPRLQPFEEPEPEEPQLEQPATDEAIEPGPAEAGPAELDAPEAPGPSGEADAPDVGEKPTDA</sequence>
<evidence type="ECO:0000256" key="6">
    <source>
        <dbReference type="ARBA" id="ARBA00022694"/>
    </source>
</evidence>
<comment type="caution">
    <text evidence="14">The sequence shown here is derived from an EMBL/GenBank/DDBJ whole genome shotgun (WGS) entry which is preliminary data.</text>
</comment>
<dbReference type="PROSITE" id="PS51163">
    <property type="entry name" value="YRDC"/>
    <property type="match status" value="1"/>
</dbReference>
<evidence type="ECO:0000256" key="1">
    <source>
        <dbReference type="ARBA" id="ARBA00004496"/>
    </source>
</evidence>
<evidence type="ECO:0000313" key="15">
    <source>
        <dbReference type="Proteomes" id="UP000317638"/>
    </source>
</evidence>
<dbReference type="GO" id="GO:0061710">
    <property type="term" value="F:L-threonylcarbamoyladenylate synthase"/>
    <property type="evidence" value="ECO:0007669"/>
    <property type="project" value="UniProtKB-EC"/>
</dbReference>
<dbReference type="PANTHER" id="PTHR17490:SF16">
    <property type="entry name" value="THREONYLCARBAMOYL-AMP SYNTHASE"/>
    <property type="match status" value="1"/>
</dbReference>
<dbReference type="EMBL" id="VKKG01000005">
    <property type="protein sequence ID" value="TRY17455.1"/>
    <property type="molecule type" value="Genomic_DNA"/>
</dbReference>
<evidence type="ECO:0000256" key="7">
    <source>
        <dbReference type="ARBA" id="ARBA00022695"/>
    </source>
</evidence>
<keyword evidence="15" id="KW-1185">Reference proteome</keyword>
<dbReference type="GO" id="GO:0005737">
    <property type="term" value="C:cytoplasm"/>
    <property type="evidence" value="ECO:0007669"/>
    <property type="project" value="UniProtKB-SubCell"/>
</dbReference>
<feature type="region of interest" description="Disordered" evidence="12">
    <location>
        <begin position="214"/>
        <end position="277"/>
    </location>
</feature>
<dbReference type="NCBIfam" id="TIGR00057">
    <property type="entry name" value="L-threonylcarbamoyladenylate synthase"/>
    <property type="match status" value="1"/>
</dbReference>
<evidence type="ECO:0000256" key="8">
    <source>
        <dbReference type="ARBA" id="ARBA00022741"/>
    </source>
</evidence>
<dbReference type="Pfam" id="PF01300">
    <property type="entry name" value="Sua5_yciO_yrdC"/>
    <property type="match status" value="1"/>
</dbReference>
<accession>A0A553JYC2</accession>
<dbReference type="GO" id="GO:0005524">
    <property type="term" value="F:ATP binding"/>
    <property type="evidence" value="ECO:0007669"/>
    <property type="project" value="UniProtKB-KW"/>
</dbReference>
<dbReference type="GO" id="GO:0006450">
    <property type="term" value="P:regulation of translational fidelity"/>
    <property type="evidence" value="ECO:0007669"/>
    <property type="project" value="TreeGrafter"/>
</dbReference>
<dbReference type="AlphaFoldDB" id="A0A553JYC2"/>
<comment type="similarity">
    <text evidence="2">Belongs to the SUA5 family.</text>
</comment>
<dbReference type="GO" id="GO:0003725">
    <property type="term" value="F:double-stranded RNA binding"/>
    <property type="evidence" value="ECO:0007669"/>
    <property type="project" value="InterPro"/>
</dbReference>
<keyword evidence="7" id="KW-0548">Nucleotidyltransferase</keyword>
<keyword evidence="6" id="KW-0819">tRNA processing</keyword>
<dbReference type="Gene3D" id="3.90.870.10">
    <property type="entry name" value="DHBP synthase"/>
    <property type="match status" value="1"/>
</dbReference>
<evidence type="ECO:0000256" key="10">
    <source>
        <dbReference type="ARBA" id="ARBA00029774"/>
    </source>
</evidence>
<proteinExistence type="inferred from homology"/>
<keyword evidence="4" id="KW-0963">Cytoplasm</keyword>
<feature type="domain" description="YrdC-like" evidence="13">
    <location>
        <begin position="21"/>
        <end position="207"/>
    </location>
</feature>
<keyword evidence="9" id="KW-0067">ATP-binding</keyword>
<evidence type="ECO:0000256" key="9">
    <source>
        <dbReference type="ARBA" id="ARBA00022840"/>
    </source>
</evidence>
<evidence type="ECO:0000256" key="12">
    <source>
        <dbReference type="SAM" id="MobiDB-lite"/>
    </source>
</evidence>
<evidence type="ECO:0000256" key="2">
    <source>
        <dbReference type="ARBA" id="ARBA00007663"/>
    </source>
</evidence>
<dbReference type="EC" id="2.7.7.87" evidence="3"/>
<evidence type="ECO:0000256" key="3">
    <source>
        <dbReference type="ARBA" id="ARBA00012584"/>
    </source>
</evidence>
<dbReference type="InterPro" id="IPR017945">
    <property type="entry name" value="DHBP_synth_RibB-like_a/b_dom"/>
</dbReference>
<dbReference type="SUPFAM" id="SSF55821">
    <property type="entry name" value="YrdC/RibB"/>
    <property type="match status" value="1"/>
</dbReference>
<evidence type="ECO:0000256" key="4">
    <source>
        <dbReference type="ARBA" id="ARBA00022490"/>
    </source>
</evidence>
<dbReference type="PANTHER" id="PTHR17490">
    <property type="entry name" value="SUA5"/>
    <property type="match status" value="1"/>
</dbReference>
<dbReference type="GO" id="GO:0008033">
    <property type="term" value="P:tRNA processing"/>
    <property type="evidence" value="ECO:0007669"/>
    <property type="project" value="UniProtKB-KW"/>
</dbReference>
<comment type="subcellular location">
    <subcellularLocation>
        <location evidence="1">Cytoplasm</location>
    </subcellularLocation>
</comment>
<dbReference type="OrthoDB" id="9814580at2"/>
<comment type="catalytic activity">
    <reaction evidence="11">
        <text>L-threonine + hydrogencarbonate + ATP = L-threonylcarbamoyladenylate + diphosphate + H2O</text>
        <dbReference type="Rhea" id="RHEA:36407"/>
        <dbReference type="ChEBI" id="CHEBI:15377"/>
        <dbReference type="ChEBI" id="CHEBI:17544"/>
        <dbReference type="ChEBI" id="CHEBI:30616"/>
        <dbReference type="ChEBI" id="CHEBI:33019"/>
        <dbReference type="ChEBI" id="CHEBI:57926"/>
        <dbReference type="ChEBI" id="CHEBI:73682"/>
        <dbReference type="EC" id="2.7.7.87"/>
    </reaction>
</comment>
<dbReference type="GO" id="GO:0000049">
    <property type="term" value="F:tRNA binding"/>
    <property type="evidence" value="ECO:0007669"/>
    <property type="project" value="TreeGrafter"/>
</dbReference>
<evidence type="ECO:0000313" key="14">
    <source>
        <dbReference type="EMBL" id="TRY17455.1"/>
    </source>
</evidence>
<dbReference type="InterPro" id="IPR050156">
    <property type="entry name" value="TC-AMP_synthase_SUA5"/>
</dbReference>
<keyword evidence="5" id="KW-0808">Transferase</keyword>
<gene>
    <name evidence="14" type="ORF">FOJ82_13065</name>
</gene>
<reference evidence="14 15" key="1">
    <citation type="submission" date="2019-07" db="EMBL/GenBank/DDBJ databases">
        <authorList>
            <person name="Zhou L.-Y."/>
        </authorList>
    </citation>
    <scope>NUCLEOTIDE SEQUENCE [LARGE SCALE GENOMIC DNA]</scope>
    <source>
        <strain evidence="14 15">YIM 101269</strain>
    </source>
</reference>
<dbReference type="Proteomes" id="UP000317638">
    <property type="component" value="Unassembled WGS sequence"/>
</dbReference>
<evidence type="ECO:0000259" key="13">
    <source>
        <dbReference type="PROSITE" id="PS51163"/>
    </source>
</evidence>
<organism evidence="14 15">
    <name type="scientific">Tessaracoccus rhinocerotis</name>
    <dbReference type="NCBI Taxonomy" id="1689449"/>
    <lineage>
        <taxon>Bacteria</taxon>
        <taxon>Bacillati</taxon>
        <taxon>Actinomycetota</taxon>
        <taxon>Actinomycetes</taxon>
        <taxon>Propionibacteriales</taxon>
        <taxon>Propionibacteriaceae</taxon>
        <taxon>Tessaracoccus</taxon>
    </lineage>
</organism>